<dbReference type="EMBL" id="JBHTBU010000001">
    <property type="protein sequence ID" value="MFC7288007.1"/>
    <property type="molecule type" value="Genomic_DNA"/>
</dbReference>
<keyword evidence="3" id="KW-1185">Reference proteome</keyword>
<reference evidence="3" key="1">
    <citation type="journal article" date="2019" name="Int. J. Syst. Evol. Microbiol.">
        <title>The Global Catalogue of Microorganisms (GCM) 10K type strain sequencing project: providing services to taxonomists for standard genome sequencing and annotation.</title>
        <authorList>
            <consortium name="The Broad Institute Genomics Platform"/>
            <consortium name="The Broad Institute Genome Sequencing Center for Infectious Disease"/>
            <person name="Wu L."/>
            <person name="Ma J."/>
        </authorList>
    </citation>
    <scope>NUCLEOTIDE SEQUENCE [LARGE SCALE GENOMIC DNA]</scope>
    <source>
        <strain evidence="3">KACC 12508</strain>
    </source>
</reference>
<keyword evidence="1" id="KW-0732">Signal</keyword>
<proteinExistence type="predicted"/>
<feature type="signal peptide" evidence="1">
    <location>
        <begin position="1"/>
        <end position="22"/>
    </location>
</feature>
<evidence type="ECO:0000256" key="1">
    <source>
        <dbReference type="SAM" id="SignalP"/>
    </source>
</evidence>
<gene>
    <name evidence="2" type="ORF">ACFQPC_08170</name>
</gene>
<sequence length="101" mass="11637">MRMTFLCLLLVTSTFVPLWAQAKLPADVARFVEKRDGCDHFRGEEAYDEERRQFLLKNMNKLCRGTDARLLQLKKKYAGRPAVIGKLNDYEEQIEAGSSKP</sequence>
<feature type="chain" id="PRO_5045928849" evidence="1">
    <location>
        <begin position="23"/>
        <end position="101"/>
    </location>
</feature>
<name>A0ABW2IAP5_9BURK</name>
<organism evidence="2 3">
    <name type="scientific">Herminiimonas glaciei</name>
    <dbReference type="NCBI Taxonomy" id="523788"/>
    <lineage>
        <taxon>Bacteria</taxon>
        <taxon>Pseudomonadati</taxon>
        <taxon>Pseudomonadota</taxon>
        <taxon>Betaproteobacteria</taxon>
        <taxon>Burkholderiales</taxon>
        <taxon>Oxalobacteraceae</taxon>
        <taxon>Herminiimonas</taxon>
    </lineage>
</organism>
<protein>
    <submittedName>
        <fullName evidence="2">Uncharacterized protein</fullName>
    </submittedName>
</protein>
<evidence type="ECO:0000313" key="3">
    <source>
        <dbReference type="Proteomes" id="UP001596542"/>
    </source>
</evidence>
<comment type="caution">
    <text evidence="2">The sequence shown here is derived from an EMBL/GenBank/DDBJ whole genome shotgun (WGS) entry which is preliminary data.</text>
</comment>
<dbReference type="Proteomes" id="UP001596542">
    <property type="component" value="Unassembled WGS sequence"/>
</dbReference>
<accession>A0ABW2IAP5</accession>
<dbReference type="RefSeq" id="WP_382271391.1">
    <property type="nucleotide sequence ID" value="NZ_JBHTBU010000001.1"/>
</dbReference>
<evidence type="ECO:0000313" key="2">
    <source>
        <dbReference type="EMBL" id="MFC7288007.1"/>
    </source>
</evidence>